<dbReference type="EMBL" id="DVMJ01000078">
    <property type="protein sequence ID" value="HIU14222.1"/>
    <property type="molecule type" value="Genomic_DNA"/>
</dbReference>
<dbReference type="GO" id="GO:0032259">
    <property type="term" value="P:methylation"/>
    <property type="evidence" value="ECO:0007669"/>
    <property type="project" value="UniProtKB-KW"/>
</dbReference>
<name>A0A9D1HP43_9FIRM</name>
<dbReference type="AlphaFoldDB" id="A0A9D1HP43"/>
<dbReference type="GO" id="GO:0008168">
    <property type="term" value="F:methyltransferase activity"/>
    <property type="evidence" value="ECO:0007669"/>
    <property type="project" value="UniProtKB-KW"/>
</dbReference>
<evidence type="ECO:0000313" key="1">
    <source>
        <dbReference type="EMBL" id="HIU14222.1"/>
    </source>
</evidence>
<organism evidence="1 2">
    <name type="scientific">Candidatus Fimiplasma intestinipullorum</name>
    <dbReference type="NCBI Taxonomy" id="2840825"/>
    <lineage>
        <taxon>Bacteria</taxon>
        <taxon>Bacillati</taxon>
        <taxon>Bacillota</taxon>
        <taxon>Clostridia</taxon>
        <taxon>Eubacteriales</taxon>
        <taxon>Candidatus Fimiplasma</taxon>
    </lineage>
</organism>
<gene>
    <name evidence="1" type="ORF">IAD15_09160</name>
</gene>
<protein>
    <submittedName>
        <fullName evidence="1">Class I SAM-dependent methyltransferase</fullName>
    </submittedName>
</protein>
<comment type="caution">
    <text evidence="1">The sequence shown here is derived from an EMBL/GenBank/DDBJ whole genome shotgun (WGS) entry which is preliminary data.</text>
</comment>
<proteinExistence type="predicted"/>
<keyword evidence="1" id="KW-0808">Transferase</keyword>
<sequence>MDKTILDVCCGSRMFYYAANDERLLCNDIRYLDDILCDGRKLTIHPDTEYDFRDLPFEDDKFYHVVFDPPHLLNVGDNSWLAQKYGKLPNGWRTYIKQGFGECMRVLKRNGTLVMKWNTRDISLPELLSVVGKPLYGDKGHGNGTYWLIYVK</sequence>
<evidence type="ECO:0000313" key="2">
    <source>
        <dbReference type="Proteomes" id="UP000824175"/>
    </source>
</evidence>
<dbReference type="InterPro" id="IPR029063">
    <property type="entry name" value="SAM-dependent_MTases_sf"/>
</dbReference>
<reference evidence="1" key="2">
    <citation type="journal article" date="2021" name="PeerJ">
        <title>Extensive microbial diversity within the chicken gut microbiome revealed by metagenomics and culture.</title>
        <authorList>
            <person name="Gilroy R."/>
            <person name="Ravi A."/>
            <person name="Getino M."/>
            <person name="Pursley I."/>
            <person name="Horton D.L."/>
            <person name="Alikhan N.F."/>
            <person name="Baker D."/>
            <person name="Gharbi K."/>
            <person name="Hall N."/>
            <person name="Watson M."/>
            <person name="Adriaenssens E.M."/>
            <person name="Foster-Nyarko E."/>
            <person name="Jarju S."/>
            <person name="Secka A."/>
            <person name="Antonio M."/>
            <person name="Oren A."/>
            <person name="Chaudhuri R.R."/>
            <person name="La Ragione R."/>
            <person name="Hildebrand F."/>
            <person name="Pallen M.J."/>
        </authorList>
    </citation>
    <scope>NUCLEOTIDE SEQUENCE</scope>
    <source>
        <strain evidence="1">CHK195-11698</strain>
    </source>
</reference>
<keyword evidence="1" id="KW-0489">Methyltransferase</keyword>
<accession>A0A9D1HP43</accession>
<dbReference type="Gene3D" id="3.40.50.150">
    <property type="entry name" value="Vaccinia Virus protein VP39"/>
    <property type="match status" value="1"/>
</dbReference>
<dbReference type="Proteomes" id="UP000824175">
    <property type="component" value="Unassembled WGS sequence"/>
</dbReference>
<dbReference type="SUPFAM" id="SSF53335">
    <property type="entry name" value="S-adenosyl-L-methionine-dependent methyltransferases"/>
    <property type="match status" value="1"/>
</dbReference>
<reference evidence="1" key="1">
    <citation type="submission" date="2020-10" db="EMBL/GenBank/DDBJ databases">
        <authorList>
            <person name="Gilroy R."/>
        </authorList>
    </citation>
    <scope>NUCLEOTIDE SEQUENCE</scope>
    <source>
        <strain evidence="1">CHK195-11698</strain>
    </source>
</reference>